<gene>
    <name evidence="1" type="ORF">Tci_024860</name>
</gene>
<reference evidence="1" key="1">
    <citation type="journal article" date="2019" name="Sci. Rep.">
        <title>Draft genome of Tanacetum cinerariifolium, the natural source of mosquito coil.</title>
        <authorList>
            <person name="Yamashiro T."/>
            <person name="Shiraishi A."/>
            <person name="Satake H."/>
            <person name="Nakayama K."/>
        </authorList>
    </citation>
    <scope>NUCLEOTIDE SEQUENCE</scope>
</reference>
<protein>
    <submittedName>
        <fullName evidence="1">Uncharacterized protein</fullName>
    </submittedName>
</protein>
<sequence length="166" mass="18587">MAFLSFPGSTNEVVTASIQVSAASTPVSTVSAHDNTANLSDATVYDFLASQPNGSQLVHEDLKQIHEDDLEEMDLKWECKSPRSQESRPRNQDNSRKTMIVEDTSSKAMVAIDGASFDWSYMAVMKFHPTWLLWLSQTQMYIIAKLVLTLVSKVLKLSKINMTIKE</sequence>
<proteinExistence type="predicted"/>
<name>A0A6L2KWI3_TANCI</name>
<comment type="caution">
    <text evidence="1">The sequence shown here is derived from an EMBL/GenBank/DDBJ whole genome shotgun (WGS) entry which is preliminary data.</text>
</comment>
<organism evidence="1">
    <name type="scientific">Tanacetum cinerariifolium</name>
    <name type="common">Dalmatian daisy</name>
    <name type="synonym">Chrysanthemum cinerariifolium</name>
    <dbReference type="NCBI Taxonomy" id="118510"/>
    <lineage>
        <taxon>Eukaryota</taxon>
        <taxon>Viridiplantae</taxon>
        <taxon>Streptophyta</taxon>
        <taxon>Embryophyta</taxon>
        <taxon>Tracheophyta</taxon>
        <taxon>Spermatophyta</taxon>
        <taxon>Magnoliopsida</taxon>
        <taxon>eudicotyledons</taxon>
        <taxon>Gunneridae</taxon>
        <taxon>Pentapetalae</taxon>
        <taxon>asterids</taxon>
        <taxon>campanulids</taxon>
        <taxon>Asterales</taxon>
        <taxon>Asteraceae</taxon>
        <taxon>Asteroideae</taxon>
        <taxon>Anthemideae</taxon>
        <taxon>Anthemidinae</taxon>
        <taxon>Tanacetum</taxon>
    </lineage>
</organism>
<dbReference type="EMBL" id="BKCJ010003086">
    <property type="protein sequence ID" value="GEU52882.1"/>
    <property type="molecule type" value="Genomic_DNA"/>
</dbReference>
<accession>A0A6L2KWI3</accession>
<dbReference type="AlphaFoldDB" id="A0A6L2KWI3"/>
<evidence type="ECO:0000313" key="1">
    <source>
        <dbReference type="EMBL" id="GEU52882.1"/>
    </source>
</evidence>